<protein>
    <submittedName>
        <fullName evidence="2">Uncharacterized protein</fullName>
    </submittedName>
</protein>
<reference evidence="2" key="1">
    <citation type="submission" date="2025-08" db="UniProtKB">
        <authorList>
            <consortium name="RefSeq"/>
        </authorList>
    </citation>
    <scope>IDENTIFICATION</scope>
    <source>
        <strain evidence="2">Tuebingen</strain>
        <tissue evidence="2">Fibroblasts and whole tissue</tissue>
    </source>
</reference>
<dbReference type="Proteomes" id="UP000000437">
    <property type="component" value="Chromosome 15"/>
</dbReference>
<sequence>MRILCLLAFLCLPSFILCGFRNMTIYCPLDETENGNQPSKWNISLAKCDTLQITCTDRNNQKICKSLEECGRNQLIEGFIDKLLGYINCERKEKGIKCDLHIACNHTIYLELDHLLTDDKKTGNCKFRHNVLQCIQYKENLQNLTDCNMTVASNTAEKRSQEGKNNSTEDTADCKLETYILGGVILCLIGVVFLIALVIRIIMKMRTASGSANFTHSGTAGRRKRGPAAPLQAENTPFLRTA</sequence>
<keyword evidence="1" id="KW-1185">Reference proteome</keyword>
<accession>A0AC58HDJ6</accession>
<evidence type="ECO:0000313" key="2">
    <source>
        <dbReference type="RefSeq" id="XP_073780060.1"/>
    </source>
</evidence>
<gene>
    <name evidence="2" type="primary">LOC100333235</name>
</gene>
<dbReference type="RefSeq" id="XP_073780060.1">
    <property type="nucleotide sequence ID" value="XM_073923959.1"/>
</dbReference>
<name>A0AC58HDJ6_DANRE</name>
<organism evidence="1 2">
    <name type="scientific">Danio rerio</name>
    <name type="common">Zebrafish</name>
    <name type="synonym">Brachydanio rerio</name>
    <dbReference type="NCBI Taxonomy" id="7955"/>
    <lineage>
        <taxon>Eukaryota</taxon>
        <taxon>Metazoa</taxon>
        <taxon>Chordata</taxon>
        <taxon>Craniata</taxon>
        <taxon>Vertebrata</taxon>
        <taxon>Euteleostomi</taxon>
        <taxon>Actinopterygii</taxon>
        <taxon>Neopterygii</taxon>
        <taxon>Teleostei</taxon>
        <taxon>Ostariophysi</taxon>
        <taxon>Cypriniformes</taxon>
        <taxon>Danionidae</taxon>
        <taxon>Danioninae</taxon>
        <taxon>Danio</taxon>
    </lineage>
</organism>
<proteinExistence type="predicted"/>
<evidence type="ECO:0000313" key="1">
    <source>
        <dbReference type="Proteomes" id="UP000000437"/>
    </source>
</evidence>